<evidence type="ECO:0000313" key="3">
    <source>
        <dbReference type="EMBL" id="KAJ1969028.1"/>
    </source>
</evidence>
<feature type="compositionally biased region" description="Low complexity" evidence="1">
    <location>
        <begin position="194"/>
        <end position="203"/>
    </location>
</feature>
<feature type="compositionally biased region" description="Polar residues" evidence="1">
    <location>
        <begin position="223"/>
        <end position="233"/>
    </location>
</feature>
<feature type="signal peptide" evidence="2">
    <location>
        <begin position="1"/>
        <end position="25"/>
    </location>
</feature>
<organism evidence="3 4">
    <name type="scientific">Dispira parvispora</name>
    <dbReference type="NCBI Taxonomy" id="1520584"/>
    <lineage>
        <taxon>Eukaryota</taxon>
        <taxon>Fungi</taxon>
        <taxon>Fungi incertae sedis</taxon>
        <taxon>Zoopagomycota</taxon>
        <taxon>Kickxellomycotina</taxon>
        <taxon>Dimargaritomycetes</taxon>
        <taxon>Dimargaritales</taxon>
        <taxon>Dimargaritaceae</taxon>
        <taxon>Dispira</taxon>
    </lineage>
</organism>
<protein>
    <submittedName>
        <fullName evidence="3">Uncharacterized protein</fullName>
    </submittedName>
</protein>
<evidence type="ECO:0000256" key="2">
    <source>
        <dbReference type="SAM" id="SignalP"/>
    </source>
</evidence>
<reference evidence="3" key="1">
    <citation type="submission" date="2022-07" db="EMBL/GenBank/DDBJ databases">
        <title>Phylogenomic reconstructions and comparative analyses of Kickxellomycotina fungi.</title>
        <authorList>
            <person name="Reynolds N.K."/>
            <person name="Stajich J.E."/>
            <person name="Barry K."/>
            <person name="Grigoriev I.V."/>
            <person name="Crous P."/>
            <person name="Smith M.E."/>
        </authorList>
    </citation>
    <scope>NUCLEOTIDE SEQUENCE</scope>
    <source>
        <strain evidence="3">RSA 1196</strain>
    </source>
</reference>
<sequence>MVALSTGKVVRTGLLFLASLSLACADTASFDGLLHSAYNRFSFSTMCGYALASYTLDSSSGESPSAKVMKMIGEFQANGPSSQVYSEQEKQEQEALQAVEELKKSSDQLLISVDSAIPGIMPQEKFSEPSKCGVLIRKLKSDTSNENSLGFDELEKFAGTTSMTTEEKLRYIEKIVAFHLDIAQLISGALPKEAGSSSSGAGSKRPRGDSDGENNNDEYRSEAGTSNKQSSTGGITGRMEDFHFDNTDWNGAHMPMPGYDANDANDALSMLAHRSHDVQGLPQDLSYQANQLGQNAYSGANIPSTAATSYDTAGMPNPGYMPQDMSHNGLFQAPSQYMDVNHGAMQSTDLVDGLIPEEYGYLATADPSVVQAKFNEVGVFSFLYNLVALDTDSQLAIFGKLDSAQGEQLLTGWAAAEPVSYQQFQNYVASFGPASGTQFY</sequence>
<accession>A0A9W8E968</accession>
<evidence type="ECO:0000256" key="1">
    <source>
        <dbReference type="SAM" id="MobiDB-lite"/>
    </source>
</evidence>
<comment type="caution">
    <text evidence="3">The sequence shown here is derived from an EMBL/GenBank/DDBJ whole genome shotgun (WGS) entry which is preliminary data.</text>
</comment>
<gene>
    <name evidence="3" type="ORF">IWQ62_000889</name>
</gene>
<feature type="chain" id="PRO_5040773600" evidence="2">
    <location>
        <begin position="26"/>
        <end position="440"/>
    </location>
</feature>
<name>A0A9W8E968_9FUNG</name>
<keyword evidence="2" id="KW-0732">Signal</keyword>
<feature type="region of interest" description="Disordered" evidence="1">
    <location>
        <begin position="191"/>
        <end position="249"/>
    </location>
</feature>
<dbReference type="AlphaFoldDB" id="A0A9W8E968"/>
<evidence type="ECO:0000313" key="4">
    <source>
        <dbReference type="Proteomes" id="UP001150925"/>
    </source>
</evidence>
<dbReference type="Proteomes" id="UP001150925">
    <property type="component" value="Unassembled WGS sequence"/>
</dbReference>
<dbReference type="EMBL" id="JANBPY010000103">
    <property type="protein sequence ID" value="KAJ1969028.1"/>
    <property type="molecule type" value="Genomic_DNA"/>
</dbReference>
<proteinExistence type="predicted"/>
<keyword evidence="4" id="KW-1185">Reference proteome</keyword>